<name>D5X958_THEPJ</name>
<dbReference type="HOGENOM" id="CLU_147162_6_2_9"/>
<protein>
    <submittedName>
        <fullName evidence="2">Plasmid stabilization system</fullName>
    </submittedName>
</protein>
<proteinExistence type="predicted"/>
<dbReference type="InterPro" id="IPR035093">
    <property type="entry name" value="RelE/ParE_toxin_dom_sf"/>
</dbReference>
<dbReference type="AlphaFoldDB" id="D5X958"/>
<evidence type="ECO:0000256" key="1">
    <source>
        <dbReference type="ARBA" id="ARBA00022649"/>
    </source>
</evidence>
<keyword evidence="3" id="KW-1185">Reference proteome</keyword>
<dbReference type="InterPro" id="IPR007712">
    <property type="entry name" value="RelE/ParE_toxin"/>
</dbReference>
<dbReference type="STRING" id="635013.TherJR_0167"/>
<dbReference type="SUPFAM" id="SSF143011">
    <property type="entry name" value="RelE-like"/>
    <property type="match status" value="1"/>
</dbReference>
<sequence length="120" mass="14256">MYEIIFLPIAKQDITDIILYISDQLNAPKAAMDLLEALEYSISLLRDFPYAHKIYRPIKPLGEDYRMLIVKNYAVFYVVREEEKIVEVYRIIYAKMNFFGVVKDGRHSNKYGEKYKKYGK</sequence>
<dbReference type="OrthoDB" id="3268478at2"/>
<dbReference type="Proteomes" id="UP000002377">
    <property type="component" value="Chromosome"/>
</dbReference>
<evidence type="ECO:0000313" key="3">
    <source>
        <dbReference type="Proteomes" id="UP000002377"/>
    </source>
</evidence>
<dbReference type="Gene3D" id="3.30.2310.20">
    <property type="entry name" value="RelE-like"/>
    <property type="match status" value="1"/>
</dbReference>
<evidence type="ECO:0000313" key="2">
    <source>
        <dbReference type="EMBL" id="ADG81058.1"/>
    </source>
</evidence>
<organism evidence="2 3">
    <name type="scientific">Thermincola potens (strain JR)</name>
    <dbReference type="NCBI Taxonomy" id="635013"/>
    <lineage>
        <taxon>Bacteria</taxon>
        <taxon>Bacillati</taxon>
        <taxon>Bacillota</taxon>
        <taxon>Clostridia</taxon>
        <taxon>Eubacteriales</taxon>
        <taxon>Thermincolaceae</taxon>
        <taxon>Thermincola</taxon>
    </lineage>
</organism>
<reference evidence="2 3" key="1">
    <citation type="submission" date="2010-05" db="EMBL/GenBank/DDBJ databases">
        <title>Complete sequence of Thermincola sp. JR.</title>
        <authorList>
            <consortium name="US DOE Joint Genome Institute"/>
            <person name="Lucas S."/>
            <person name="Copeland A."/>
            <person name="Lapidus A."/>
            <person name="Cheng J.-F."/>
            <person name="Bruce D."/>
            <person name="Goodwin L."/>
            <person name="Pitluck S."/>
            <person name="Chertkov O."/>
            <person name="Detter J.C."/>
            <person name="Han C."/>
            <person name="Tapia R."/>
            <person name="Land M."/>
            <person name="Hauser L."/>
            <person name="Kyrpides N."/>
            <person name="Mikhailova N."/>
            <person name="Hazen T.C."/>
            <person name="Woyke T."/>
        </authorList>
    </citation>
    <scope>NUCLEOTIDE SEQUENCE [LARGE SCALE GENOMIC DNA]</scope>
    <source>
        <strain evidence="2 3">JR</strain>
    </source>
</reference>
<accession>D5X958</accession>
<keyword evidence="1" id="KW-1277">Toxin-antitoxin system</keyword>
<dbReference type="EMBL" id="CP002028">
    <property type="protein sequence ID" value="ADG81058.1"/>
    <property type="molecule type" value="Genomic_DNA"/>
</dbReference>
<dbReference type="KEGG" id="tjr:TherJR_0167"/>
<dbReference type="eggNOG" id="COG3668">
    <property type="taxonomic scope" value="Bacteria"/>
</dbReference>
<dbReference type="RefSeq" id="WP_013119086.1">
    <property type="nucleotide sequence ID" value="NC_014152.1"/>
</dbReference>
<gene>
    <name evidence="2" type="ordered locus">TherJR_0167</name>
</gene>
<dbReference type="Pfam" id="PF05016">
    <property type="entry name" value="ParE_toxin"/>
    <property type="match status" value="1"/>
</dbReference>